<reference evidence="4" key="1">
    <citation type="submission" date="2018-02" db="EMBL/GenBank/DDBJ databases">
        <authorList>
            <person name="Hornung B."/>
        </authorList>
    </citation>
    <scope>NUCLEOTIDE SEQUENCE [LARGE SCALE GENOMIC DNA]</scope>
</reference>
<dbReference type="EMBL" id="OMOH01000003">
    <property type="protein sequence ID" value="SPF67922.1"/>
    <property type="molecule type" value="Genomic_DNA"/>
</dbReference>
<keyword evidence="1" id="KW-1133">Transmembrane helix</keyword>
<dbReference type="Pfam" id="PF13649">
    <property type="entry name" value="Methyltransf_25"/>
    <property type="match status" value="1"/>
</dbReference>
<accession>A0A375HZK7</accession>
<dbReference type="GO" id="GO:0032259">
    <property type="term" value="P:methylation"/>
    <property type="evidence" value="ECO:0007669"/>
    <property type="project" value="UniProtKB-KW"/>
</dbReference>
<sequence length="285" mass="31395">MTERDGQPPRTDTQGYAWAEAELQRTGQVDYGNWVPAALMGTLLVASGILLLVLSLLLIMWANQAVLAVVGVLCLLALALTGYLELCRRRFAFDGGRLMGAMHQLVVDNLDWDGRGELLDIGCGAGALTIRCAKTFPGGRFTGIDRWNPKWSHAREQCEHNARAENVDDRVAFVDGDAARLDAPDGAFDAAVSNFVFHEVRSEPDKRALVREALRVVRPGGAFSFQDMFGHRRLYGDMEAFVQELRDGGVTQIEYIPRTESVAGAPAWIRTPWMLKGAGIIHGRK</sequence>
<keyword evidence="1" id="KW-0472">Membrane</keyword>
<dbReference type="SUPFAM" id="SSF53335">
    <property type="entry name" value="S-adenosyl-L-methionine-dependent methyltransferases"/>
    <property type="match status" value="1"/>
</dbReference>
<gene>
    <name evidence="3" type="ORF">PROPJV5_0877</name>
</gene>
<dbReference type="Gene3D" id="3.40.50.150">
    <property type="entry name" value="Vaccinia Virus protein VP39"/>
    <property type="match status" value="1"/>
</dbReference>
<proteinExistence type="predicted"/>
<protein>
    <submittedName>
        <fullName evidence="3">Methyltransferase domain</fullName>
    </submittedName>
</protein>
<evidence type="ECO:0000256" key="1">
    <source>
        <dbReference type="SAM" id="Phobius"/>
    </source>
</evidence>
<dbReference type="GO" id="GO:0008168">
    <property type="term" value="F:methyltransferase activity"/>
    <property type="evidence" value="ECO:0007669"/>
    <property type="project" value="UniProtKB-KW"/>
</dbReference>
<dbReference type="Proteomes" id="UP000265962">
    <property type="component" value="Unassembled WGS sequence"/>
</dbReference>
<evidence type="ECO:0000313" key="4">
    <source>
        <dbReference type="Proteomes" id="UP000265962"/>
    </source>
</evidence>
<dbReference type="AlphaFoldDB" id="A0A375HZK7"/>
<dbReference type="OrthoDB" id="9795634at2"/>
<dbReference type="PANTHER" id="PTHR43591">
    <property type="entry name" value="METHYLTRANSFERASE"/>
    <property type="match status" value="1"/>
</dbReference>
<dbReference type="InterPro" id="IPR029063">
    <property type="entry name" value="SAM-dependent_MTases_sf"/>
</dbReference>
<keyword evidence="4" id="KW-1185">Reference proteome</keyword>
<evidence type="ECO:0000313" key="3">
    <source>
        <dbReference type="EMBL" id="SPF67922.1"/>
    </source>
</evidence>
<feature type="domain" description="Methyltransferase" evidence="2">
    <location>
        <begin position="119"/>
        <end position="221"/>
    </location>
</feature>
<dbReference type="CDD" id="cd02440">
    <property type="entry name" value="AdoMet_MTases"/>
    <property type="match status" value="1"/>
</dbReference>
<keyword evidence="3" id="KW-0489">Methyltransferase</keyword>
<dbReference type="InterPro" id="IPR041698">
    <property type="entry name" value="Methyltransf_25"/>
</dbReference>
<keyword evidence="1" id="KW-0812">Transmembrane</keyword>
<organism evidence="3 4">
    <name type="scientific">Propionibacterium ruminifibrarum</name>
    <dbReference type="NCBI Taxonomy" id="1962131"/>
    <lineage>
        <taxon>Bacteria</taxon>
        <taxon>Bacillati</taxon>
        <taxon>Actinomycetota</taxon>
        <taxon>Actinomycetes</taxon>
        <taxon>Propionibacteriales</taxon>
        <taxon>Propionibacteriaceae</taxon>
        <taxon>Propionibacterium</taxon>
    </lineage>
</organism>
<name>A0A375HZK7_9ACTN</name>
<feature type="transmembrane region" description="Helical" evidence="1">
    <location>
        <begin position="34"/>
        <end position="59"/>
    </location>
</feature>
<feature type="transmembrane region" description="Helical" evidence="1">
    <location>
        <begin position="65"/>
        <end position="84"/>
    </location>
</feature>
<evidence type="ECO:0000259" key="2">
    <source>
        <dbReference type="Pfam" id="PF13649"/>
    </source>
</evidence>
<dbReference type="PANTHER" id="PTHR43591:SF24">
    <property type="entry name" value="2-METHOXY-6-POLYPRENYL-1,4-BENZOQUINOL METHYLASE, MITOCHONDRIAL"/>
    <property type="match status" value="1"/>
</dbReference>
<dbReference type="RefSeq" id="WP_119715127.1">
    <property type="nucleotide sequence ID" value="NZ_OMOH01000003.1"/>
</dbReference>
<keyword evidence="3" id="KW-0808">Transferase</keyword>